<comment type="caution">
    <text evidence="2">The sequence shown here is derived from an EMBL/GenBank/DDBJ whole genome shotgun (WGS) entry which is preliminary data.</text>
</comment>
<dbReference type="InterPro" id="IPR013975">
    <property type="entry name" value="Tscrpt_reg_BetR_N"/>
</dbReference>
<feature type="domain" description="Transcription regulator BetR N-terminal" evidence="1">
    <location>
        <begin position="24"/>
        <end position="66"/>
    </location>
</feature>
<dbReference type="Pfam" id="PF08667">
    <property type="entry name" value="BetR"/>
    <property type="match status" value="1"/>
</dbReference>
<dbReference type="RefSeq" id="WP_046146859.1">
    <property type="nucleotide sequence ID" value="NZ_KQ033913.1"/>
</dbReference>
<accession>A0A0F5J8R2</accession>
<evidence type="ECO:0000313" key="3">
    <source>
        <dbReference type="Proteomes" id="UP000033047"/>
    </source>
</evidence>
<dbReference type="PATRIC" id="fig|927665.4.peg.3446"/>
<sequence length="321" mass="37401">MKRDLLYDNILDAIRGKIPNRGILTNTLADLLNLEKEAVYRRLRGEVAFSFSEIAVIASTLGISLDNQVGARYVHSRPFQLRLIEYVDSGEIDYEMLEHYIYIHNQGKEDKKSKVMDCSGVLPQSLYLAYKNISRFFLFKWIYQNKDLDRKLCFKDVYPTQSLEKIQERSVAAAKLISQTFYIWDPLIFCYLANDINYFMSVNLLGKEDLQLLKKELLQFLDDMELLAIKGKFDDTGNSVYFYISSTNFDTSYRCVEVKHLRVSLIRAFTLNAVVSLDRQMYERISGWLQAVIRSSTMISVSGARQRIRFFEKQRSIIKAL</sequence>
<dbReference type="AlphaFoldDB" id="A0A0F5J8R2"/>
<protein>
    <recommendedName>
        <fullName evidence="1">Transcription regulator BetR N-terminal domain-containing protein</fullName>
    </recommendedName>
</protein>
<evidence type="ECO:0000313" key="2">
    <source>
        <dbReference type="EMBL" id="KKB53802.1"/>
    </source>
</evidence>
<dbReference type="STRING" id="927665.HMPREF1535_03353"/>
<reference evidence="2 3" key="1">
    <citation type="submission" date="2013-04" db="EMBL/GenBank/DDBJ databases">
        <title>The Genome Sequence of Parabacteroides goldsteinii DSM 19448.</title>
        <authorList>
            <consortium name="The Broad Institute Genomics Platform"/>
            <person name="Earl A."/>
            <person name="Ward D."/>
            <person name="Feldgarden M."/>
            <person name="Gevers D."/>
            <person name="Martens E."/>
            <person name="Sakamoto M."/>
            <person name="Benno Y."/>
            <person name="Song Y."/>
            <person name="Liu C."/>
            <person name="Lee J."/>
            <person name="Bolanos M."/>
            <person name="Vaisanen M.L."/>
            <person name="Finegold S.M."/>
            <person name="Walker B."/>
            <person name="Young S."/>
            <person name="Zeng Q."/>
            <person name="Gargeya S."/>
            <person name="Fitzgerald M."/>
            <person name="Haas B."/>
            <person name="Abouelleil A."/>
            <person name="Allen A.W."/>
            <person name="Alvarado L."/>
            <person name="Arachchi H.M."/>
            <person name="Berlin A.M."/>
            <person name="Chapman S.B."/>
            <person name="Gainer-Dewar J."/>
            <person name="Goldberg J."/>
            <person name="Griggs A."/>
            <person name="Gujja S."/>
            <person name="Hansen M."/>
            <person name="Howarth C."/>
            <person name="Imamovic A."/>
            <person name="Ireland A."/>
            <person name="Larimer J."/>
            <person name="McCowan C."/>
            <person name="Murphy C."/>
            <person name="Pearson M."/>
            <person name="Poon T.W."/>
            <person name="Priest M."/>
            <person name="Roberts A."/>
            <person name="Saif S."/>
            <person name="Shea T."/>
            <person name="Sisk P."/>
            <person name="Sykes S."/>
            <person name="Wortman J."/>
            <person name="Nusbaum C."/>
            <person name="Birren B."/>
        </authorList>
    </citation>
    <scope>NUCLEOTIDE SEQUENCE [LARGE SCALE GENOMIC DNA]</scope>
    <source>
        <strain evidence="2 3">DSM 19448</strain>
    </source>
</reference>
<organism evidence="2 3">
    <name type="scientific">Parabacteroides goldsteinii DSM 19448 = WAL 12034</name>
    <dbReference type="NCBI Taxonomy" id="927665"/>
    <lineage>
        <taxon>Bacteria</taxon>
        <taxon>Pseudomonadati</taxon>
        <taxon>Bacteroidota</taxon>
        <taxon>Bacteroidia</taxon>
        <taxon>Bacteroidales</taxon>
        <taxon>Tannerellaceae</taxon>
        <taxon>Parabacteroides</taxon>
    </lineage>
</organism>
<evidence type="ECO:0000259" key="1">
    <source>
        <dbReference type="Pfam" id="PF08667"/>
    </source>
</evidence>
<proteinExistence type="predicted"/>
<dbReference type="EMBL" id="AQHV01000014">
    <property type="protein sequence ID" value="KKB53802.1"/>
    <property type="molecule type" value="Genomic_DNA"/>
</dbReference>
<name>A0A0F5J8R2_9BACT</name>
<dbReference type="HOGENOM" id="CLU_075008_0_0_10"/>
<dbReference type="Proteomes" id="UP000033047">
    <property type="component" value="Unassembled WGS sequence"/>
</dbReference>
<gene>
    <name evidence="2" type="ORF">HMPREF1535_03353</name>
</gene>